<evidence type="ECO:0000256" key="1">
    <source>
        <dbReference type="SAM" id="MobiDB-lite"/>
    </source>
</evidence>
<name>A0ABT2SIU4_9FIRM</name>
<dbReference type="EMBL" id="JAOQKE010000001">
    <property type="protein sequence ID" value="MCU6723993.1"/>
    <property type="molecule type" value="Genomic_DNA"/>
</dbReference>
<evidence type="ECO:0000313" key="3">
    <source>
        <dbReference type="Proteomes" id="UP001652338"/>
    </source>
</evidence>
<reference evidence="2 3" key="1">
    <citation type="journal article" date="2021" name="ISME Commun">
        <title>Automated analysis of genomic sequences facilitates high-throughput and comprehensive description of bacteria.</title>
        <authorList>
            <person name="Hitch T.C.A."/>
        </authorList>
    </citation>
    <scope>NUCLEOTIDE SEQUENCE [LARGE SCALE GENOMIC DNA]</scope>
    <source>
        <strain evidence="2 3">Sanger_29</strain>
    </source>
</reference>
<sequence>MFEDFGKKLSVFGQQMVKKTGEVAEIASLKTKTLAKKKKIQDELLALGKAYYEEHKDEITEYEDKITAINTMYTELECLEEEMKALKEKLPEGMDTEEDIFEDEEGTVAEETVPEESSEEAAPAEEAVSGERSEETAPAEEAATEESNEE</sequence>
<feature type="region of interest" description="Disordered" evidence="1">
    <location>
        <begin position="89"/>
        <end position="150"/>
    </location>
</feature>
<dbReference type="RefSeq" id="WP_262653195.1">
    <property type="nucleotide sequence ID" value="NZ_JAOQKE010000001.1"/>
</dbReference>
<accession>A0ABT2SIU4</accession>
<dbReference type="Proteomes" id="UP001652338">
    <property type="component" value="Unassembled WGS sequence"/>
</dbReference>
<proteinExistence type="predicted"/>
<keyword evidence="3" id="KW-1185">Reference proteome</keyword>
<gene>
    <name evidence="2" type="ORF">OCV47_01250</name>
</gene>
<comment type="caution">
    <text evidence="2">The sequence shown here is derived from an EMBL/GenBank/DDBJ whole genome shotgun (WGS) entry which is preliminary data.</text>
</comment>
<evidence type="ECO:0000313" key="2">
    <source>
        <dbReference type="EMBL" id="MCU6723993.1"/>
    </source>
</evidence>
<feature type="compositionally biased region" description="Acidic residues" evidence="1">
    <location>
        <begin position="94"/>
        <end position="123"/>
    </location>
</feature>
<protein>
    <submittedName>
        <fullName evidence="2">Uncharacterized protein</fullName>
    </submittedName>
</protein>
<organism evidence="2 3">
    <name type="scientific">Muricoprocola aceti</name>
    <dbReference type="NCBI Taxonomy" id="2981772"/>
    <lineage>
        <taxon>Bacteria</taxon>
        <taxon>Bacillati</taxon>
        <taxon>Bacillota</taxon>
        <taxon>Clostridia</taxon>
        <taxon>Lachnospirales</taxon>
        <taxon>Lachnospiraceae</taxon>
        <taxon>Muricoprocola</taxon>
    </lineage>
</organism>